<dbReference type="Proteomes" id="UP000481861">
    <property type="component" value="Unassembled WGS sequence"/>
</dbReference>
<organism evidence="3 4">
    <name type="scientific">Massariosphaeria phaeospora</name>
    <dbReference type="NCBI Taxonomy" id="100035"/>
    <lineage>
        <taxon>Eukaryota</taxon>
        <taxon>Fungi</taxon>
        <taxon>Dikarya</taxon>
        <taxon>Ascomycota</taxon>
        <taxon>Pezizomycotina</taxon>
        <taxon>Dothideomycetes</taxon>
        <taxon>Pleosporomycetidae</taxon>
        <taxon>Pleosporales</taxon>
        <taxon>Pleosporales incertae sedis</taxon>
        <taxon>Massariosphaeria</taxon>
    </lineage>
</organism>
<feature type="chain" id="PRO_5028962729" description="Secreted protein" evidence="2">
    <location>
        <begin position="20"/>
        <end position="161"/>
    </location>
</feature>
<protein>
    <recommendedName>
        <fullName evidence="5">Secreted protein</fullName>
    </recommendedName>
</protein>
<accession>A0A7C8IEP3</accession>
<reference evidence="3 4" key="1">
    <citation type="submission" date="2020-01" db="EMBL/GenBank/DDBJ databases">
        <authorList>
            <consortium name="DOE Joint Genome Institute"/>
            <person name="Haridas S."/>
            <person name="Albert R."/>
            <person name="Binder M."/>
            <person name="Bloem J."/>
            <person name="Labutti K."/>
            <person name="Salamov A."/>
            <person name="Andreopoulos B."/>
            <person name="Baker S.E."/>
            <person name="Barry K."/>
            <person name="Bills G."/>
            <person name="Bluhm B.H."/>
            <person name="Cannon C."/>
            <person name="Castanera R."/>
            <person name="Culley D.E."/>
            <person name="Daum C."/>
            <person name="Ezra D."/>
            <person name="Gonzalez J.B."/>
            <person name="Henrissat B."/>
            <person name="Kuo A."/>
            <person name="Liang C."/>
            <person name="Lipzen A."/>
            <person name="Lutzoni F."/>
            <person name="Magnuson J."/>
            <person name="Mondo S."/>
            <person name="Nolan M."/>
            <person name="Ohm R."/>
            <person name="Pangilinan J."/>
            <person name="Park H.-J.H."/>
            <person name="Ramirez L."/>
            <person name="Alfaro M."/>
            <person name="Sun H."/>
            <person name="Tritt A."/>
            <person name="Yoshinaga Y."/>
            <person name="Zwiers L.-H.L."/>
            <person name="Turgeon B.G."/>
            <person name="Goodwin S.B."/>
            <person name="Spatafora J.W."/>
            <person name="Crous P.W."/>
            <person name="Grigoriev I.V."/>
        </authorList>
    </citation>
    <scope>NUCLEOTIDE SEQUENCE [LARGE SCALE GENOMIC DNA]</scope>
    <source>
        <strain evidence="3 4">CBS 611.86</strain>
    </source>
</reference>
<evidence type="ECO:0000313" key="3">
    <source>
        <dbReference type="EMBL" id="KAF2874413.1"/>
    </source>
</evidence>
<sequence length="161" mass="18744">MYGFLFHLSMFFLSPLLLAHEKACVHDQTRFSVDESFLSFLIEKSRALGYGNWVRISGRMDYLGSCCFYCCCYLLLACLLSFFFHDITCTCVFLALKGFSFLLRPACLHGDERGGEKDGACLILMLMRWLGTELDWHVSWLDRDRAWVRRDVHARVRCVSR</sequence>
<keyword evidence="2" id="KW-0732">Signal</keyword>
<dbReference type="EMBL" id="JAADJZ010000006">
    <property type="protein sequence ID" value="KAF2874413.1"/>
    <property type="molecule type" value="Genomic_DNA"/>
</dbReference>
<proteinExistence type="predicted"/>
<feature type="signal peptide" evidence="2">
    <location>
        <begin position="1"/>
        <end position="19"/>
    </location>
</feature>
<keyword evidence="4" id="KW-1185">Reference proteome</keyword>
<name>A0A7C8IEP3_9PLEO</name>
<keyword evidence="1" id="KW-0812">Transmembrane</keyword>
<keyword evidence="1" id="KW-0472">Membrane</keyword>
<evidence type="ECO:0000256" key="2">
    <source>
        <dbReference type="SAM" id="SignalP"/>
    </source>
</evidence>
<keyword evidence="1" id="KW-1133">Transmembrane helix</keyword>
<evidence type="ECO:0008006" key="5">
    <source>
        <dbReference type="Google" id="ProtNLM"/>
    </source>
</evidence>
<evidence type="ECO:0000256" key="1">
    <source>
        <dbReference type="SAM" id="Phobius"/>
    </source>
</evidence>
<comment type="caution">
    <text evidence="3">The sequence shown here is derived from an EMBL/GenBank/DDBJ whole genome shotgun (WGS) entry which is preliminary data.</text>
</comment>
<feature type="transmembrane region" description="Helical" evidence="1">
    <location>
        <begin position="73"/>
        <end position="96"/>
    </location>
</feature>
<gene>
    <name evidence="3" type="ORF">BDV95DRAFT_332192</name>
</gene>
<dbReference type="AlphaFoldDB" id="A0A7C8IEP3"/>
<evidence type="ECO:0000313" key="4">
    <source>
        <dbReference type="Proteomes" id="UP000481861"/>
    </source>
</evidence>